<evidence type="ECO:0000256" key="4">
    <source>
        <dbReference type="ARBA" id="ARBA00022692"/>
    </source>
</evidence>
<dbReference type="SUPFAM" id="SSF161098">
    <property type="entry name" value="MetI-like"/>
    <property type="match status" value="1"/>
</dbReference>
<comment type="subcellular location">
    <subcellularLocation>
        <location evidence="1 7">Cell membrane</location>
        <topology evidence="1 7">Multi-pass membrane protein</topology>
    </subcellularLocation>
</comment>
<organism evidence="9 10">
    <name type="scientific">Paenibacillus endophyticus</name>
    <dbReference type="NCBI Taxonomy" id="1294268"/>
    <lineage>
        <taxon>Bacteria</taxon>
        <taxon>Bacillati</taxon>
        <taxon>Bacillota</taxon>
        <taxon>Bacilli</taxon>
        <taxon>Bacillales</taxon>
        <taxon>Paenibacillaceae</taxon>
        <taxon>Paenibacillus</taxon>
    </lineage>
</organism>
<proteinExistence type="inferred from homology"/>
<dbReference type="RefSeq" id="WP_183570371.1">
    <property type="nucleotide sequence ID" value="NZ_CBCSLB010000026.1"/>
</dbReference>
<dbReference type="GO" id="GO:0005886">
    <property type="term" value="C:plasma membrane"/>
    <property type="evidence" value="ECO:0007669"/>
    <property type="project" value="UniProtKB-SubCell"/>
</dbReference>
<dbReference type="Pfam" id="PF00528">
    <property type="entry name" value="BPD_transp_1"/>
    <property type="match status" value="1"/>
</dbReference>
<dbReference type="CDD" id="cd06261">
    <property type="entry name" value="TM_PBP2"/>
    <property type="match status" value="1"/>
</dbReference>
<dbReference type="PANTHER" id="PTHR43744">
    <property type="entry name" value="ABC TRANSPORTER PERMEASE PROTEIN MG189-RELATED-RELATED"/>
    <property type="match status" value="1"/>
</dbReference>
<feature type="transmembrane region" description="Helical" evidence="7">
    <location>
        <begin position="108"/>
        <end position="130"/>
    </location>
</feature>
<evidence type="ECO:0000313" key="10">
    <source>
        <dbReference type="Proteomes" id="UP000518605"/>
    </source>
</evidence>
<comment type="similarity">
    <text evidence="7">Belongs to the binding-protein-dependent transport system permease family.</text>
</comment>
<evidence type="ECO:0000256" key="2">
    <source>
        <dbReference type="ARBA" id="ARBA00022448"/>
    </source>
</evidence>
<evidence type="ECO:0000313" key="9">
    <source>
        <dbReference type="EMBL" id="MBB3155567.1"/>
    </source>
</evidence>
<evidence type="ECO:0000259" key="8">
    <source>
        <dbReference type="PROSITE" id="PS50928"/>
    </source>
</evidence>
<sequence>MHKSISSKIFDVVNIVFLLLIVVSMIIPFLNVAALSFSSNLASMSSSIILWPKEFSIEGYKTVWDRLDLWLPFLNSSIVTVVGTVMHVLLSATAAYVLIQPGLPGKRFLVSSILLTMMVPHEAIMIPLYIVNKDLGLINSLYALIISGVVSGFSILLLRNFFQQVPYEMSESAKIDGAGELRIFLTMYLPLAKAGLATVTLFEFVSRWNQFMAALLFINDQSKYTLQLALKALIIDTDSTSSNFLMTTNVRMAGVVIALIPLLLIYPYVQKYFVKGIMVGANKE</sequence>
<reference evidence="9 10" key="1">
    <citation type="submission" date="2020-08" db="EMBL/GenBank/DDBJ databases">
        <title>Genomic Encyclopedia of Type Strains, Phase III (KMG-III): the genomes of soil and plant-associated and newly described type strains.</title>
        <authorList>
            <person name="Whitman W."/>
        </authorList>
    </citation>
    <scope>NUCLEOTIDE SEQUENCE [LARGE SCALE GENOMIC DNA]</scope>
    <source>
        <strain evidence="9 10">CECT 8234</strain>
    </source>
</reference>
<feature type="domain" description="ABC transmembrane type-1" evidence="8">
    <location>
        <begin position="73"/>
        <end position="269"/>
    </location>
</feature>
<keyword evidence="6 7" id="KW-0472">Membrane</keyword>
<keyword evidence="5 7" id="KW-1133">Transmembrane helix</keyword>
<feature type="transmembrane region" description="Helical" evidence="7">
    <location>
        <begin position="12"/>
        <end position="37"/>
    </location>
</feature>
<dbReference type="Proteomes" id="UP000518605">
    <property type="component" value="Unassembled WGS sequence"/>
</dbReference>
<evidence type="ECO:0000256" key="7">
    <source>
        <dbReference type="RuleBase" id="RU363032"/>
    </source>
</evidence>
<gene>
    <name evidence="9" type="ORF">FHS16_005675</name>
</gene>
<evidence type="ECO:0000256" key="6">
    <source>
        <dbReference type="ARBA" id="ARBA00023136"/>
    </source>
</evidence>
<protein>
    <submittedName>
        <fullName evidence="9">Putative aldouronate transport system permease protein</fullName>
    </submittedName>
</protein>
<feature type="transmembrane region" description="Helical" evidence="7">
    <location>
        <begin position="73"/>
        <end position="99"/>
    </location>
</feature>
<dbReference type="GO" id="GO:0055085">
    <property type="term" value="P:transmembrane transport"/>
    <property type="evidence" value="ECO:0007669"/>
    <property type="project" value="InterPro"/>
</dbReference>
<feature type="transmembrane region" description="Helical" evidence="7">
    <location>
        <begin position="142"/>
        <end position="162"/>
    </location>
</feature>
<dbReference type="AlphaFoldDB" id="A0A7W5CD88"/>
<keyword evidence="3" id="KW-1003">Cell membrane</keyword>
<dbReference type="PANTHER" id="PTHR43744:SF9">
    <property type="entry name" value="POLYGALACTURONAN_RHAMNOGALACTURONAN TRANSPORT SYSTEM PERMEASE PROTEIN YTCP"/>
    <property type="match status" value="1"/>
</dbReference>
<dbReference type="PROSITE" id="PS50928">
    <property type="entry name" value="ABC_TM1"/>
    <property type="match status" value="1"/>
</dbReference>
<dbReference type="InterPro" id="IPR035906">
    <property type="entry name" value="MetI-like_sf"/>
</dbReference>
<dbReference type="Gene3D" id="1.10.3720.10">
    <property type="entry name" value="MetI-like"/>
    <property type="match status" value="1"/>
</dbReference>
<feature type="transmembrane region" description="Helical" evidence="7">
    <location>
        <begin position="250"/>
        <end position="269"/>
    </location>
</feature>
<evidence type="ECO:0000256" key="3">
    <source>
        <dbReference type="ARBA" id="ARBA00022475"/>
    </source>
</evidence>
<keyword evidence="2 7" id="KW-0813">Transport</keyword>
<evidence type="ECO:0000256" key="5">
    <source>
        <dbReference type="ARBA" id="ARBA00022989"/>
    </source>
</evidence>
<evidence type="ECO:0000256" key="1">
    <source>
        <dbReference type="ARBA" id="ARBA00004651"/>
    </source>
</evidence>
<dbReference type="InterPro" id="IPR000515">
    <property type="entry name" value="MetI-like"/>
</dbReference>
<comment type="caution">
    <text evidence="9">The sequence shown here is derived from an EMBL/GenBank/DDBJ whole genome shotgun (WGS) entry which is preliminary data.</text>
</comment>
<keyword evidence="4 7" id="KW-0812">Transmembrane</keyword>
<accession>A0A7W5CD88</accession>
<dbReference type="EMBL" id="JACHXW010000026">
    <property type="protein sequence ID" value="MBB3155567.1"/>
    <property type="molecule type" value="Genomic_DNA"/>
</dbReference>
<keyword evidence="10" id="KW-1185">Reference proteome</keyword>
<feature type="transmembrane region" description="Helical" evidence="7">
    <location>
        <begin position="183"/>
        <end position="202"/>
    </location>
</feature>
<name>A0A7W5CD88_9BACL</name>